<comment type="caution">
    <text evidence="1">The sequence shown here is derived from an EMBL/GenBank/DDBJ whole genome shotgun (WGS) entry which is preliminary data.</text>
</comment>
<keyword evidence="2" id="KW-1185">Reference proteome</keyword>
<reference evidence="1 2" key="1">
    <citation type="journal article" date="2021" name="Chemosphere">
        <title>Bioballs carrying a syntrophic Rhodococcus and Mycolicibacterium consortium for simultaneous sorption and biodegradation of fuel oil in contaminated freshwater.</title>
        <authorList>
            <person name="Naloka K."/>
            <person name="Polrit D."/>
            <person name="Muangchinda C."/>
            <person name="Thoetkiattikul H."/>
            <person name="Pinyakong O."/>
        </authorList>
    </citation>
    <scope>NUCLEOTIDE SEQUENCE [LARGE SCALE GENOMIC DNA]</scope>
    <source>
        <strain evidence="1 2">J101</strain>
    </source>
</reference>
<sequence>MRRGVPQISLAAVTVTATVVACSQTVTGTAQRAESEAVDATRSYGYVDDRCGLLDDSSVQETLGAAEVTRPYSGAVCQYILARRSGSGSSTTIDVTFSWFETGELERERRLAEARGAVITEFDVERHKAFSARRDTTGAACSVTAAAGTGVLSWWVQMRGQRTGDPCAEAQKLMAATLQSDL</sequence>
<proteinExistence type="predicted"/>
<organism evidence="1 2">
    <name type="scientific">Mycolicibacterium parafortuitum</name>
    <name type="common">Mycobacterium parafortuitum</name>
    <dbReference type="NCBI Taxonomy" id="39692"/>
    <lineage>
        <taxon>Bacteria</taxon>
        <taxon>Bacillati</taxon>
        <taxon>Actinomycetota</taxon>
        <taxon>Actinomycetes</taxon>
        <taxon>Mycobacteriales</taxon>
        <taxon>Mycobacteriaceae</taxon>
        <taxon>Mycolicibacterium</taxon>
    </lineage>
</organism>
<evidence type="ECO:0000313" key="2">
    <source>
        <dbReference type="Proteomes" id="UP001289645"/>
    </source>
</evidence>
<protein>
    <submittedName>
        <fullName evidence="1">DUF3558 domain-containing protein</fullName>
    </submittedName>
</protein>
<accession>A0ACC6MM77</accession>
<name>A0ACC6MM77_MYCPF</name>
<evidence type="ECO:0000313" key="1">
    <source>
        <dbReference type="EMBL" id="MDZ5088098.1"/>
    </source>
</evidence>
<gene>
    <name evidence="1" type="ORF">OHX15_22130</name>
</gene>
<dbReference type="EMBL" id="JAOXLN010000027">
    <property type="protein sequence ID" value="MDZ5088098.1"/>
    <property type="molecule type" value="Genomic_DNA"/>
</dbReference>
<dbReference type="Proteomes" id="UP001289645">
    <property type="component" value="Unassembled WGS sequence"/>
</dbReference>